<organism evidence="1 2">
    <name type="scientific">Bacillus phage Kirov</name>
    <dbReference type="NCBI Taxonomy" id="2783539"/>
    <lineage>
        <taxon>Viruses</taxon>
        <taxon>Duplodnaviria</taxon>
        <taxon>Heunggongvirae</taxon>
        <taxon>Uroviricota</taxon>
        <taxon>Caudoviricetes</taxon>
        <taxon>Andregratiavirinae</taxon>
        <taxon>Kirovvirus</taxon>
        <taxon>Kirovvirus kirov</taxon>
    </lineage>
</organism>
<evidence type="ECO:0000313" key="1">
    <source>
        <dbReference type="EMBL" id="QOV08282.1"/>
    </source>
</evidence>
<proteinExistence type="predicted"/>
<reference evidence="1 2" key="1">
    <citation type="submission" date="2020-10" db="EMBL/GenBank/DDBJ databases">
        <authorList>
            <person name="Kazantseva O.A."/>
            <person name="Piligrimova E.G."/>
            <person name="Shadrin A.M."/>
        </authorList>
    </citation>
    <scope>NUCLEOTIDE SEQUENCE [LARGE SCALE GENOMIC DNA]</scope>
</reference>
<gene>
    <name evidence="1" type="ORF">Kirov_83</name>
</gene>
<accession>A0A7U3NKF3</accession>
<name>A0A7U3NKF3_9CAUD</name>
<keyword evidence="2" id="KW-1185">Reference proteome</keyword>
<dbReference type="EMBL" id="MW084976">
    <property type="protein sequence ID" value="QOV08282.1"/>
    <property type="molecule type" value="Genomic_DNA"/>
</dbReference>
<sequence>MVARGFDMEIITDGYSRDSTGLMIIRWIPEYWYHYTGDSGVEHNPVEFLYIPCKYKCWGKGR</sequence>
<dbReference type="Proteomes" id="UP000594029">
    <property type="component" value="Segment"/>
</dbReference>
<evidence type="ECO:0000313" key="2">
    <source>
        <dbReference type="Proteomes" id="UP000594029"/>
    </source>
</evidence>
<protein>
    <submittedName>
        <fullName evidence="1">Uncharacterized protein</fullName>
    </submittedName>
</protein>